<comment type="function">
    <text evidence="4">Involved in correct processing of both the 5' and 3' ends of 23S rRNA precursor. Processes 30S rRNA precursor transcript even in absence of ribonuclease 3 (Rnc); Rnc processes 30S rRNA into smaller rRNA precursors.</text>
</comment>
<keyword evidence="2 4" id="KW-0255">Endonuclease</keyword>
<keyword evidence="4" id="KW-0698">rRNA processing</keyword>
<accession>U4KSP8</accession>
<organism evidence="6 7">
    <name type="scientific">Acholeplasma brassicae</name>
    <dbReference type="NCBI Taxonomy" id="61635"/>
    <lineage>
        <taxon>Bacteria</taxon>
        <taxon>Bacillati</taxon>
        <taxon>Mycoplasmatota</taxon>
        <taxon>Mollicutes</taxon>
        <taxon>Acholeplasmatales</taxon>
        <taxon>Acholeplasmataceae</taxon>
        <taxon>Acholeplasma</taxon>
    </lineage>
</organism>
<keyword evidence="1 4" id="KW-0540">Nuclease</keyword>
<comment type="cofactor">
    <cofactor evidence="4">
        <name>Mg(2+)</name>
        <dbReference type="ChEBI" id="CHEBI:18420"/>
    </cofactor>
</comment>
<dbReference type="STRING" id="61635.BN85302930"/>
<dbReference type="AlphaFoldDB" id="U4KSP8"/>
<comment type="similarity">
    <text evidence="4">Belongs to the MrnC RNase family.</text>
</comment>
<name>U4KSP8_9MOLU</name>
<keyword evidence="4" id="KW-0699">rRNA-binding</keyword>
<evidence type="ECO:0000313" key="6">
    <source>
        <dbReference type="EMBL" id="CCV65314.1"/>
    </source>
</evidence>
<keyword evidence="4" id="KW-0690">Ribosome biogenesis</keyword>
<evidence type="ECO:0000256" key="2">
    <source>
        <dbReference type="ARBA" id="ARBA00022759"/>
    </source>
</evidence>
<evidence type="ECO:0000313" key="7">
    <source>
        <dbReference type="Proteomes" id="UP000032737"/>
    </source>
</evidence>
<sequence>MIEARLLNGVALAYIGDSYYELSIRKYLLSLGLTKVNELHKKAIKYTSGSNQSEIILKMMETNYLSEDEILYYKKGRNASGPGRKNIDMQTYHNSTGFEAMIGYLYLENSQRADEVIKKAIELVNEKEGLYV</sequence>
<keyword evidence="7" id="KW-1185">Reference proteome</keyword>
<dbReference type="HAMAP" id="MF_01468">
    <property type="entry name" value="RNase_Mini_III"/>
    <property type="match status" value="1"/>
</dbReference>
<dbReference type="GO" id="GO:0004525">
    <property type="term" value="F:ribonuclease III activity"/>
    <property type="evidence" value="ECO:0007669"/>
    <property type="project" value="InterPro"/>
</dbReference>
<dbReference type="InterPro" id="IPR008226">
    <property type="entry name" value="Mini3_fam"/>
</dbReference>
<protein>
    <recommendedName>
        <fullName evidence="4">Mini-ribonuclease 3</fullName>
        <shortName evidence="4">Mini-3</shortName>
        <shortName evidence="4">Mini-RNase 3</shortName>
        <ecNumber evidence="4">3.1.26.-</ecNumber>
    </recommendedName>
    <alternativeName>
        <fullName evidence="4">Mini-RNase III</fullName>
        <shortName evidence="4">Mini-III</shortName>
    </alternativeName>
</protein>
<evidence type="ECO:0000256" key="3">
    <source>
        <dbReference type="ARBA" id="ARBA00022801"/>
    </source>
</evidence>
<keyword evidence="4" id="KW-0694">RNA-binding</keyword>
<dbReference type="PIRSF" id="PIRSF005520">
    <property type="entry name" value="UCP005520"/>
    <property type="match status" value="1"/>
</dbReference>
<dbReference type="PANTHER" id="PTHR34276">
    <property type="entry name" value="MINI-RIBONUCLEASE 3"/>
    <property type="match status" value="1"/>
</dbReference>
<gene>
    <name evidence="4" type="primary">mrnC</name>
    <name evidence="6" type="ORF">BN85302930</name>
</gene>
<dbReference type="InterPro" id="IPR000999">
    <property type="entry name" value="RNase_III_dom"/>
</dbReference>
<evidence type="ECO:0000256" key="4">
    <source>
        <dbReference type="HAMAP-Rule" id="MF_01468"/>
    </source>
</evidence>
<dbReference type="Pfam" id="PF00636">
    <property type="entry name" value="Ribonuclease_3"/>
    <property type="match status" value="1"/>
</dbReference>
<dbReference type="Gene3D" id="1.10.1520.10">
    <property type="entry name" value="Ribonuclease III domain"/>
    <property type="match status" value="1"/>
</dbReference>
<dbReference type="GO" id="GO:0019843">
    <property type="term" value="F:rRNA binding"/>
    <property type="evidence" value="ECO:0007669"/>
    <property type="project" value="UniProtKB-UniRule"/>
</dbReference>
<dbReference type="HOGENOM" id="CLU_091169_2_0_14"/>
<evidence type="ECO:0000259" key="5">
    <source>
        <dbReference type="Pfam" id="PF00636"/>
    </source>
</evidence>
<comment type="subcellular location">
    <subcellularLocation>
        <location evidence="4">Cytoplasm</location>
    </subcellularLocation>
</comment>
<keyword evidence="4" id="KW-0460">Magnesium</keyword>
<dbReference type="RefSeq" id="WP_030004176.1">
    <property type="nucleotide sequence ID" value="NC_022549.1"/>
</dbReference>
<reference evidence="6 7" key="1">
    <citation type="journal article" date="2013" name="J. Mol. Microbiol. Biotechnol.">
        <title>Analysis of the Complete Genomes of Acholeplasma brassicae , A. palmae and A. laidlawii and Their Comparison to the Obligate Parasites from ' Candidatus Phytoplasma'.</title>
        <authorList>
            <person name="Kube M."/>
            <person name="Siewert C."/>
            <person name="Migdoll A.M."/>
            <person name="Duduk B."/>
            <person name="Holz S."/>
            <person name="Rabus R."/>
            <person name="Seemuller E."/>
            <person name="Mitrovic J."/>
            <person name="Muller I."/>
            <person name="Buttner C."/>
            <person name="Reinhardt R."/>
        </authorList>
    </citation>
    <scope>NUCLEOTIDE SEQUENCE [LARGE SCALE GENOMIC DNA]</scope>
    <source>
        <strain evidence="7">0502</strain>
    </source>
</reference>
<keyword evidence="4" id="KW-0963">Cytoplasm</keyword>
<feature type="active site" evidence="4">
    <location>
        <position position="17"/>
    </location>
</feature>
<dbReference type="EC" id="3.1.26.-" evidence="4"/>
<dbReference type="OrthoDB" id="46571at2"/>
<dbReference type="Proteomes" id="UP000032737">
    <property type="component" value="Chromosome"/>
</dbReference>
<dbReference type="EMBL" id="FO681348">
    <property type="protein sequence ID" value="CCV65314.1"/>
    <property type="molecule type" value="Genomic_DNA"/>
</dbReference>
<dbReference type="GO" id="GO:0005737">
    <property type="term" value="C:cytoplasm"/>
    <property type="evidence" value="ECO:0007669"/>
    <property type="project" value="UniProtKB-SubCell"/>
</dbReference>
<keyword evidence="3 4" id="KW-0378">Hydrolase</keyword>
<dbReference type="SUPFAM" id="SSF69065">
    <property type="entry name" value="RNase III domain-like"/>
    <property type="match status" value="1"/>
</dbReference>
<dbReference type="PANTHER" id="PTHR34276:SF1">
    <property type="entry name" value="MINI-RIBONUCLEASE 3"/>
    <property type="match status" value="1"/>
</dbReference>
<dbReference type="InterPro" id="IPR036389">
    <property type="entry name" value="RNase_III_sf"/>
</dbReference>
<comment type="subunit">
    <text evidence="4">Homodimer.</text>
</comment>
<dbReference type="GO" id="GO:0006364">
    <property type="term" value="P:rRNA processing"/>
    <property type="evidence" value="ECO:0007669"/>
    <property type="project" value="UniProtKB-UniRule"/>
</dbReference>
<evidence type="ECO:0000256" key="1">
    <source>
        <dbReference type="ARBA" id="ARBA00022722"/>
    </source>
</evidence>
<dbReference type="KEGG" id="abra:BN85302930"/>
<proteinExistence type="inferred from homology"/>
<feature type="domain" description="RNase III" evidence="5">
    <location>
        <begin position="11"/>
        <end position="109"/>
    </location>
</feature>